<sequence>MVYVMISPNYAVYACWHYRQAINSKRKSSGEKEKFFRRKVAEDNLKIKSCGTDILQIFQNLMPPEEENFTEEKPGPQGAEHFRDCRPGNGNDLFAKNQNGGLEICWTLQKQV</sequence>
<dbReference type="EMBL" id="CP032683">
    <property type="protein sequence ID" value="AYK14669.1"/>
    <property type="molecule type" value="Genomic_DNA"/>
</dbReference>
<dbReference type="AlphaFoldDB" id="A0A660HRC4"/>
<gene>
    <name evidence="1" type="ORF">AOB57_005230</name>
</gene>
<dbReference type="KEGG" id="mfz:AOB57_005230"/>
<evidence type="ECO:0000313" key="2">
    <source>
        <dbReference type="Proteomes" id="UP000053087"/>
    </source>
</evidence>
<protein>
    <submittedName>
        <fullName evidence="1">Uncharacterized protein</fullName>
    </submittedName>
</protein>
<name>A0A660HRC4_9EURY</name>
<dbReference type="Proteomes" id="UP000053087">
    <property type="component" value="Chromosome"/>
</dbReference>
<organism evidence="1 2">
    <name type="scientific">Methanosarcina flavescens</name>
    <dbReference type="NCBI Taxonomy" id="1715806"/>
    <lineage>
        <taxon>Archaea</taxon>
        <taxon>Methanobacteriati</taxon>
        <taxon>Methanobacteriota</taxon>
        <taxon>Stenosarchaea group</taxon>
        <taxon>Methanomicrobia</taxon>
        <taxon>Methanosarcinales</taxon>
        <taxon>Methanosarcinaceae</taxon>
        <taxon>Methanosarcina</taxon>
    </lineage>
</organism>
<keyword evidence="2" id="KW-1185">Reference proteome</keyword>
<accession>A0A660HRC4</accession>
<reference evidence="1 2" key="1">
    <citation type="journal article" date="2016" name="Int. J. Syst. Evol. Microbiol.">
        <title>Methanosarcina flavescens sp. nov., a methanogenic archaeon isolated from a full-scale anaerobic digester.</title>
        <authorList>
            <person name="Kern T."/>
            <person name="Fischer M.A."/>
            <person name="Deppenmeier U."/>
            <person name="Schmitz R.A."/>
            <person name="Rother M."/>
        </authorList>
    </citation>
    <scope>NUCLEOTIDE SEQUENCE [LARGE SCALE GENOMIC DNA]</scope>
    <source>
        <strain evidence="1 2">E03.2</strain>
    </source>
</reference>
<proteinExistence type="predicted"/>
<evidence type="ECO:0000313" key="1">
    <source>
        <dbReference type="EMBL" id="AYK14669.1"/>
    </source>
</evidence>